<feature type="coiled-coil region" evidence="2">
    <location>
        <begin position="30"/>
        <end position="107"/>
    </location>
</feature>
<evidence type="ECO:0000256" key="2">
    <source>
        <dbReference type="SAM" id="Coils"/>
    </source>
</evidence>
<keyword evidence="1" id="KW-0479">Metal-binding</keyword>
<protein>
    <recommendedName>
        <fullName evidence="4">RING-type domain-containing protein</fullName>
    </recommendedName>
</protein>
<dbReference type="PROSITE" id="PS50089">
    <property type="entry name" value="ZF_RING_2"/>
    <property type="match status" value="1"/>
</dbReference>
<feature type="compositionally biased region" description="Basic and acidic residues" evidence="3">
    <location>
        <begin position="876"/>
        <end position="890"/>
    </location>
</feature>
<evidence type="ECO:0000256" key="1">
    <source>
        <dbReference type="PROSITE-ProRule" id="PRU00175"/>
    </source>
</evidence>
<dbReference type="InterPro" id="IPR013083">
    <property type="entry name" value="Znf_RING/FYVE/PHD"/>
</dbReference>
<feature type="region of interest" description="Disordered" evidence="3">
    <location>
        <begin position="261"/>
        <end position="360"/>
    </location>
</feature>
<proteinExistence type="predicted"/>
<dbReference type="Proteomes" id="UP000734854">
    <property type="component" value="Unassembled WGS sequence"/>
</dbReference>
<accession>A0A8J5HIB3</accession>
<feature type="compositionally biased region" description="Basic and acidic residues" evidence="3">
    <location>
        <begin position="764"/>
        <end position="793"/>
    </location>
</feature>
<evidence type="ECO:0000313" key="5">
    <source>
        <dbReference type="EMBL" id="KAG6525266.1"/>
    </source>
</evidence>
<feature type="region of interest" description="Disordered" evidence="3">
    <location>
        <begin position="621"/>
        <end position="640"/>
    </location>
</feature>
<organism evidence="5 6">
    <name type="scientific">Zingiber officinale</name>
    <name type="common">Ginger</name>
    <name type="synonym">Amomum zingiber</name>
    <dbReference type="NCBI Taxonomy" id="94328"/>
    <lineage>
        <taxon>Eukaryota</taxon>
        <taxon>Viridiplantae</taxon>
        <taxon>Streptophyta</taxon>
        <taxon>Embryophyta</taxon>
        <taxon>Tracheophyta</taxon>
        <taxon>Spermatophyta</taxon>
        <taxon>Magnoliopsida</taxon>
        <taxon>Liliopsida</taxon>
        <taxon>Zingiberales</taxon>
        <taxon>Zingiberaceae</taxon>
        <taxon>Zingiber</taxon>
    </lineage>
</organism>
<sequence length="1019" mass="113878">MSDEAQRMTALKRAYADIIFNTTKESATRILASERRALQLQQNLSLVKEESLAMLLRLKAIMEAKITESEKANLSQVKKIQELEVELREANDTIHYLKSEVRRLNSELDHKSDIETKFIDEKKPGSSVSCKKYNIREDIYKSGSRLHSPNGLKIIKNSSRYFTKDVTRHEPMKNLVRSNHYGGNLDFASVTQSNKEPEFYRDGCIHRTQAFEEIHDQESNSTTMCVNKKAEGAPPRRSRASNHVADLQHKKAERAFPQKFGTTKKRLRRNTRQRKFLTWPTSSDTLHDMLPRGLLKSSYSMVRQSDPDRSAENMHRNGRTASPDCSAQMPGEDQESEENRKTNLNRSFRKKNLGLSNGSGVMASGTILKPCNSSSSGTTCQENGLKEPLMMNARVLIDDSVSDDDGKNSRTTEQKMPAKSYCNLEQNLDTSATKEETTNAPPSDHQDEPCKPTESDVVEGAKLLKYTFQRKRKRGCMDSKVGSKFLEEKMSKKNVDKGNVENLSPRDMDKENEENVSTRKMDNDNVLVENHKSSMVVESSRDSRRMAQVARQLQDLISPSLNFSSFPCLRGDGGRSNVLSKMKLIFDEDRGQLFILQIPYSISMRPPSRSEILRISKDKFLNKKKENPQHNRDPNSDSNQLHPTVTIAIYPITMRRKPQACLVILFASLSRRLSAAASSSTRFVSGAGRKGVLFMGSDFVSDGAVTLSRDIAKKKKTHRSAKLKQCKLDARREQWLSQVKNKDYVVSERRSPAASPHLHPVLSKKMDLGLKEEEEVEIRVSPDRDGSNSHDSEGGSPTHGGTVDGCPANSISSGSSFASSLRSLSDAEVEGDDHVERGEEGVDDWETLADELGDDGSQPDPNSVDTVPDSSAVPGHTDKDTQESLEKPEVKQAISRAWRPDDTLRPQSLPNLSKQRSFPVSMARRYAASRWSQSNILSAPTSCPICCEDLDPTDSSFLPCNCGFRLCLFCHKRILEADGRCPGCRKHYAPVAGGEVVISGGIPSLALRLSRSCSMSSRT</sequence>
<dbReference type="Pfam" id="PF14570">
    <property type="entry name" value="zf-RING_4"/>
    <property type="match status" value="1"/>
</dbReference>
<gene>
    <name evidence="5" type="ORF">ZIOFF_015220</name>
</gene>
<feature type="region of interest" description="Disordered" evidence="3">
    <location>
        <begin position="399"/>
        <end position="456"/>
    </location>
</feature>
<feature type="compositionally biased region" description="Polar residues" evidence="3">
    <location>
        <begin position="859"/>
        <end position="869"/>
    </location>
</feature>
<feature type="compositionally biased region" description="Basic and acidic residues" evidence="3">
    <location>
        <begin position="621"/>
        <end position="635"/>
    </location>
</feature>
<dbReference type="PANTHER" id="PTHR34778">
    <property type="entry name" value="OS02G0580700 PROTEIN"/>
    <property type="match status" value="1"/>
</dbReference>
<dbReference type="SUPFAM" id="SSF57850">
    <property type="entry name" value="RING/U-box"/>
    <property type="match status" value="1"/>
</dbReference>
<feature type="compositionally biased region" description="Low complexity" evidence="3">
    <location>
        <begin position="810"/>
        <end position="824"/>
    </location>
</feature>
<keyword evidence="6" id="KW-1185">Reference proteome</keyword>
<dbReference type="FunFam" id="3.30.40.10:FF:000383">
    <property type="entry name" value="RING/U-box superfamily protein"/>
    <property type="match status" value="1"/>
</dbReference>
<evidence type="ECO:0000256" key="3">
    <source>
        <dbReference type="SAM" id="MobiDB-lite"/>
    </source>
</evidence>
<name>A0A8J5HIB3_ZINOF</name>
<feature type="compositionally biased region" description="Basic and acidic residues" evidence="3">
    <location>
        <begin position="497"/>
        <end position="509"/>
    </location>
</feature>
<feature type="compositionally biased region" description="Basic and acidic residues" evidence="3">
    <location>
        <begin position="404"/>
        <end position="413"/>
    </location>
</feature>
<dbReference type="CDD" id="cd16618">
    <property type="entry name" value="mRING-HC-C4C4_CNOT4"/>
    <property type="match status" value="1"/>
</dbReference>
<dbReference type="GO" id="GO:0008270">
    <property type="term" value="F:zinc ion binding"/>
    <property type="evidence" value="ECO:0007669"/>
    <property type="project" value="UniProtKB-KW"/>
</dbReference>
<feature type="domain" description="RING-type" evidence="4">
    <location>
        <begin position="943"/>
        <end position="985"/>
    </location>
</feature>
<feature type="compositionally biased region" description="Acidic residues" evidence="3">
    <location>
        <begin position="841"/>
        <end position="854"/>
    </location>
</feature>
<keyword evidence="2" id="KW-0175">Coiled coil</keyword>
<dbReference type="InterPro" id="IPR039515">
    <property type="entry name" value="NOT4_mRING-HC-C4C4"/>
</dbReference>
<dbReference type="EMBL" id="JACMSC010000004">
    <property type="protein sequence ID" value="KAG6525266.1"/>
    <property type="molecule type" value="Genomic_DNA"/>
</dbReference>
<feature type="compositionally biased region" description="Basic and acidic residues" evidence="3">
    <location>
        <begin position="305"/>
        <end position="315"/>
    </location>
</feature>
<feature type="region of interest" description="Disordered" evidence="3">
    <location>
        <begin position="497"/>
        <end position="518"/>
    </location>
</feature>
<dbReference type="PANTHER" id="PTHR34778:SF2">
    <property type="entry name" value="OS02G0580700 PROTEIN"/>
    <property type="match status" value="1"/>
</dbReference>
<dbReference type="InterPro" id="IPR001841">
    <property type="entry name" value="Znf_RING"/>
</dbReference>
<evidence type="ECO:0000313" key="6">
    <source>
        <dbReference type="Proteomes" id="UP000734854"/>
    </source>
</evidence>
<feature type="region of interest" description="Disordered" evidence="3">
    <location>
        <begin position="746"/>
        <end position="913"/>
    </location>
</feature>
<feature type="compositionally biased region" description="Basic residues" evidence="3">
    <location>
        <begin position="262"/>
        <end position="275"/>
    </location>
</feature>
<feature type="compositionally biased region" description="Basic and acidic residues" evidence="3">
    <location>
        <begin position="444"/>
        <end position="454"/>
    </location>
</feature>
<keyword evidence="1" id="KW-0863">Zinc-finger</keyword>
<keyword evidence="1" id="KW-0862">Zinc</keyword>
<comment type="caution">
    <text evidence="5">The sequence shown here is derived from an EMBL/GenBank/DDBJ whole genome shotgun (WGS) entry which is preliminary data.</text>
</comment>
<evidence type="ECO:0000259" key="4">
    <source>
        <dbReference type="PROSITE" id="PS50089"/>
    </source>
</evidence>
<reference evidence="5 6" key="1">
    <citation type="submission" date="2020-08" db="EMBL/GenBank/DDBJ databases">
        <title>Plant Genome Project.</title>
        <authorList>
            <person name="Zhang R.-G."/>
        </authorList>
    </citation>
    <scope>NUCLEOTIDE SEQUENCE [LARGE SCALE GENOMIC DNA]</scope>
    <source>
        <tissue evidence="5">Rhizome</tissue>
    </source>
</reference>
<dbReference type="AlphaFoldDB" id="A0A8J5HIB3"/>
<dbReference type="Gene3D" id="3.30.40.10">
    <property type="entry name" value="Zinc/RING finger domain, C3HC4 (zinc finger)"/>
    <property type="match status" value="1"/>
</dbReference>